<feature type="domain" description="ABC transmembrane type-1" evidence="8">
    <location>
        <begin position="95"/>
        <end position="303"/>
    </location>
</feature>
<keyword evidence="5 7" id="KW-1133">Transmembrane helix</keyword>
<keyword evidence="3" id="KW-1003">Cell membrane</keyword>
<evidence type="ECO:0000256" key="1">
    <source>
        <dbReference type="ARBA" id="ARBA00004651"/>
    </source>
</evidence>
<evidence type="ECO:0000256" key="3">
    <source>
        <dbReference type="ARBA" id="ARBA00022475"/>
    </source>
</evidence>
<evidence type="ECO:0000256" key="7">
    <source>
        <dbReference type="RuleBase" id="RU363032"/>
    </source>
</evidence>
<keyword evidence="4 7" id="KW-0812">Transmembrane</keyword>
<dbReference type="Pfam" id="PF00528">
    <property type="entry name" value="BPD_transp_1"/>
    <property type="match status" value="1"/>
</dbReference>
<dbReference type="PROSITE" id="PS50928">
    <property type="entry name" value="ABC_TM1"/>
    <property type="match status" value="1"/>
</dbReference>
<evidence type="ECO:0000259" key="8">
    <source>
        <dbReference type="PROSITE" id="PS50928"/>
    </source>
</evidence>
<organism evidence="9 10">
    <name type="scientific">Pseudonocardia nematodicida</name>
    <dbReference type="NCBI Taxonomy" id="1206997"/>
    <lineage>
        <taxon>Bacteria</taxon>
        <taxon>Bacillati</taxon>
        <taxon>Actinomycetota</taxon>
        <taxon>Actinomycetes</taxon>
        <taxon>Pseudonocardiales</taxon>
        <taxon>Pseudonocardiaceae</taxon>
        <taxon>Pseudonocardia</taxon>
    </lineage>
</organism>
<feature type="transmembrane region" description="Helical" evidence="7">
    <location>
        <begin position="173"/>
        <end position="193"/>
    </location>
</feature>
<evidence type="ECO:0000256" key="5">
    <source>
        <dbReference type="ARBA" id="ARBA00022989"/>
    </source>
</evidence>
<protein>
    <submittedName>
        <fullName evidence="9">ABC transporter permease</fullName>
    </submittedName>
</protein>
<dbReference type="Proteomes" id="UP001494902">
    <property type="component" value="Unassembled WGS sequence"/>
</dbReference>
<dbReference type="EMBL" id="JBEDNQ010000012">
    <property type="protein sequence ID" value="MEQ3553827.1"/>
    <property type="molecule type" value="Genomic_DNA"/>
</dbReference>
<dbReference type="InterPro" id="IPR045621">
    <property type="entry name" value="BPD_transp_1_N"/>
</dbReference>
<dbReference type="InterPro" id="IPR000515">
    <property type="entry name" value="MetI-like"/>
</dbReference>
<dbReference type="SUPFAM" id="SSF161098">
    <property type="entry name" value="MetI-like"/>
    <property type="match status" value="1"/>
</dbReference>
<evidence type="ECO:0000256" key="4">
    <source>
        <dbReference type="ARBA" id="ARBA00022692"/>
    </source>
</evidence>
<accession>A0ABV1KH92</accession>
<feature type="transmembrane region" description="Helical" evidence="7">
    <location>
        <begin position="143"/>
        <end position="161"/>
    </location>
</feature>
<sequence>MLPFLIRRLASGAVVLVAVCCLAFLLLFFSTDDVAVNILGEQATPEQIAAKNAELGLDQPLLQRLADWWVAVLSGDFGSSWFNNETVVGALAARLPVTLTVVAVAILAIGVLATTLGMTAAVRRGWADRAVQTGAAIGDALPSFMIGLILVSIFVVALPWFPAVSVIAPGSGVSAWVASLTLPMIALLINGVAASAQQVRGAVLTQLSRDHVRTLRSRGLPEREILFRHVLRSAAPAGLTVLSLQFIGMLSAVVVLEQVFALPGVGTLAVQATTTGDLPLVMGVVAYTTVIVVVVNLLVDLANGWLNPKVRVA</sequence>
<reference evidence="9 10" key="1">
    <citation type="submission" date="2024-03" db="EMBL/GenBank/DDBJ databases">
        <title>Draft genome sequence of Pseudonocardia nematodicida JCM 31783.</title>
        <authorList>
            <person name="Butdee W."/>
            <person name="Duangmal K."/>
        </authorList>
    </citation>
    <scope>NUCLEOTIDE SEQUENCE [LARGE SCALE GENOMIC DNA]</scope>
    <source>
        <strain evidence="9 10">JCM 31783</strain>
    </source>
</reference>
<dbReference type="PANTHER" id="PTHR43163:SF6">
    <property type="entry name" value="DIPEPTIDE TRANSPORT SYSTEM PERMEASE PROTEIN DPPB-RELATED"/>
    <property type="match status" value="1"/>
</dbReference>
<comment type="caution">
    <text evidence="9">The sequence shown here is derived from an EMBL/GenBank/DDBJ whole genome shotgun (WGS) entry which is preliminary data.</text>
</comment>
<feature type="transmembrane region" description="Helical" evidence="7">
    <location>
        <begin position="237"/>
        <end position="260"/>
    </location>
</feature>
<comment type="similarity">
    <text evidence="7">Belongs to the binding-protein-dependent transport system permease family.</text>
</comment>
<feature type="transmembrane region" description="Helical" evidence="7">
    <location>
        <begin position="280"/>
        <end position="299"/>
    </location>
</feature>
<feature type="transmembrane region" description="Helical" evidence="7">
    <location>
        <begin position="9"/>
        <end position="29"/>
    </location>
</feature>
<dbReference type="Gene3D" id="1.10.3720.10">
    <property type="entry name" value="MetI-like"/>
    <property type="match status" value="1"/>
</dbReference>
<dbReference type="RefSeq" id="WP_349300902.1">
    <property type="nucleotide sequence ID" value="NZ_JBEDNQ010000012.1"/>
</dbReference>
<dbReference type="CDD" id="cd06261">
    <property type="entry name" value="TM_PBP2"/>
    <property type="match status" value="1"/>
</dbReference>
<keyword evidence="2 7" id="KW-0813">Transport</keyword>
<keyword evidence="10" id="KW-1185">Reference proteome</keyword>
<proteinExistence type="inferred from homology"/>
<comment type="subcellular location">
    <subcellularLocation>
        <location evidence="1 7">Cell membrane</location>
        <topology evidence="1 7">Multi-pass membrane protein</topology>
    </subcellularLocation>
</comment>
<evidence type="ECO:0000256" key="2">
    <source>
        <dbReference type="ARBA" id="ARBA00022448"/>
    </source>
</evidence>
<gene>
    <name evidence="9" type="ORF">WIS52_25410</name>
</gene>
<dbReference type="InterPro" id="IPR035906">
    <property type="entry name" value="MetI-like_sf"/>
</dbReference>
<evidence type="ECO:0000313" key="9">
    <source>
        <dbReference type="EMBL" id="MEQ3553827.1"/>
    </source>
</evidence>
<dbReference type="Pfam" id="PF19300">
    <property type="entry name" value="BPD_transp_1_N"/>
    <property type="match status" value="1"/>
</dbReference>
<evidence type="ECO:0000313" key="10">
    <source>
        <dbReference type="Proteomes" id="UP001494902"/>
    </source>
</evidence>
<dbReference type="PANTHER" id="PTHR43163">
    <property type="entry name" value="DIPEPTIDE TRANSPORT SYSTEM PERMEASE PROTEIN DPPB-RELATED"/>
    <property type="match status" value="1"/>
</dbReference>
<evidence type="ECO:0000256" key="6">
    <source>
        <dbReference type="ARBA" id="ARBA00023136"/>
    </source>
</evidence>
<feature type="transmembrane region" description="Helical" evidence="7">
    <location>
        <begin position="97"/>
        <end position="122"/>
    </location>
</feature>
<name>A0ABV1KH92_9PSEU</name>
<keyword evidence="6 7" id="KW-0472">Membrane</keyword>